<name>A0A8E5HWP8_USTVR</name>
<reference evidence="2" key="1">
    <citation type="submission" date="2020-03" db="EMBL/GenBank/DDBJ databases">
        <title>A mixture of massive structural variations and highly conserved coding sequences in Ustilaginoidea virens genome.</title>
        <authorList>
            <person name="Zhang K."/>
            <person name="Zhao Z."/>
            <person name="Zhang Z."/>
            <person name="Li Y."/>
            <person name="Hsiang T."/>
            <person name="Sun W."/>
        </authorList>
    </citation>
    <scope>NUCLEOTIDE SEQUENCE</scope>
    <source>
        <strain evidence="2">UV-8b</strain>
    </source>
</reference>
<keyword evidence="3" id="KW-1185">Reference proteome</keyword>
<evidence type="ECO:0000313" key="2">
    <source>
        <dbReference type="EMBL" id="QUC22718.1"/>
    </source>
</evidence>
<accession>A0A8E5HWP8</accession>
<organism evidence="2 3">
    <name type="scientific">Ustilaginoidea virens</name>
    <name type="common">Rice false smut fungus</name>
    <name type="synonym">Villosiclava virens</name>
    <dbReference type="NCBI Taxonomy" id="1159556"/>
    <lineage>
        <taxon>Eukaryota</taxon>
        <taxon>Fungi</taxon>
        <taxon>Dikarya</taxon>
        <taxon>Ascomycota</taxon>
        <taxon>Pezizomycotina</taxon>
        <taxon>Sordariomycetes</taxon>
        <taxon>Hypocreomycetidae</taxon>
        <taxon>Hypocreales</taxon>
        <taxon>Clavicipitaceae</taxon>
        <taxon>Ustilaginoidea</taxon>
    </lineage>
</organism>
<dbReference type="GeneID" id="66067736"/>
<sequence>MEVVAGWWRFPRRSGEAGAPVCIKGQHDHDWCFGALIGGPHCAMPSEMNQRADGPWATESAAPVHVERFFRAATGTPASVGRTKKRTENEPAKTQQMQQTQQTQQTEQTQQTQQSNRIPLL</sequence>
<evidence type="ECO:0000313" key="3">
    <source>
        <dbReference type="Proteomes" id="UP000027002"/>
    </source>
</evidence>
<dbReference type="Proteomes" id="UP000027002">
    <property type="component" value="Chromosome 5"/>
</dbReference>
<dbReference type="KEGG" id="uvi:66067736"/>
<evidence type="ECO:0000256" key="1">
    <source>
        <dbReference type="SAM" id="MobiDB-lite"/>
    </source>
</evidence>
<proteinExistence type="predicted"/>
<dbReference type="AlphaFoldDB" id="A0A8E5HWP8"/>
<feature type="region of interest" description="Disordered" evidence="1">
    <location>
        <begin position="72"/>
        <end position="121"/>
    </location>
</feature>
<feature type="compositionally biased region" description="Low complexity" evidence="1">
    <location>
        <begin position="94"/>
        <end position="114"/>
    </location>
</feature>
<dbReference type="RefSeq" id="XP_043000391.1">
    <property type="nucleotide sequence ID" value="XM_043144456.1"/>
</dbReference>
<dbReference type="EMBL" id="CP072757">
    <property type="protein sequence ID" value="QUC22718.1"/>
    <property type="molecule type" value="Genomic_DNA"/>
</dbReference>
<gene>
    <name evidence="2" type="ORF">UV8b_06959</name>
</gene>
<protein>
    <submittedName>
        <fullName evidence="2">Uncharacterized protein</fullName>
    </submittedName>
</protein>